<dbReference type="EMBL" id="JEMT01029286">
    <property type="protein sequence ID" value="EXX52511.1"/>
    <property type="molecule type" value="Genomic_DNA"/>
</dbReference>
<evidence type="ECO:0000256" key="5">
    <source>
        <dbReference type="SAM" id="MobiDB-lite"/>
    </source>
</evidence>
<dbReference type="PANTHER" id="PTHR44329:SF288">
    <property type="entry name" value="MITOGEN-ACTIVATED PROTEIN KINASE KINASE KINASE 20"/>
    <property type="match status" value="1"/>
</dbReference>
<dbReference type="AlphaFoldDB" id="A0A015JZB2"/>
<dbReference type="SUPFAM" id="SSF56112">
    <property type="entry name" value="Protein kinase-like (PK-like)"/>
    <property type="match status" value="1"/>
</dbReference>
<evidence type="ECO:0000259" key="6">
    <source>
        <dbReference type="PROSITE" id="PS50011"/>
    </source>
</evidence>
<dbReference type="InterPro" id="IPR001245">
    <property type="entry name" value="Ser-Thr/Tyr_kinase_cat_dom"/>
</dbReference>
<keyword evidence="2" id="KW-0547">Nucleotide-binding</keyword>
<protein>
    <submittedName>
        <fullName evidence="7">Pkc1p</fullName>
    </submittedName>
</protein>
<organism evidence="7 8">
    <name type="scientific">Rhizophagus irregularis (strain DAOM 197198w)</name>
    <name type="common">Glomus intraradices</name>
    <dbReference type="NCBI Taxonomy" id="1432141"/>
    <lineage>
        <taxon>Eukaryota</taxon>
        <taxon>Fungi</taxon>
        <taxon>Fungi incertae sedis</taxon>
        <taxon>Mucoromycota</taxon>
        <taxon>Glomeromycotina</taxon>
        <taxon>Glomeromycetes</taxon>
        <taxon>Glomerales</taxon>
        <taxon>Glomeraceae</taxon>
        <taxon>Rhizophagus</taxon>
    </lineage>
</organism>
<evidence type="ECO:0000256" key="3">
    <source>
        <dbReference type="ARBA" id="ARBA00022777"/>
    </source>
</evidence>
<feature type="compositionally biased region" description="Polar residues" evidence="5">
    <location>
        <begin position="1"/>
        <end position="11"/>
    </location>
</feature>
<evidence type="ECO:0000256" key="1">
    <source>
        <dbReference type="ARBA" id="ARBA00022679"/>
    </source>
</evidence>
<feature type="domain" description="Protein kinase" evidence="6">
    <location>
        <begin position="432"/>
        <end position="741"/>
    </location>
</feature>
<dbReference type="OrthoDB" id="2417235at2759"/>
<feature type="region of interest" description="Disordered" evidence="5">
    <location>
        <begin position="1"/>
        <end position="54"/>
    </location>
</feature>
<accession>A0A015JZB2</accession>
<evidence type="ECO:0000313" key="7">
    <source>
        <dbReference type="EMBL" id="EXX52511.1"/>
    </source>
</evidence>
<proteinExistence type="predicted"/>
<comment type="caution">
    <text evidence="7">The sequence shown here is derived from an EMBL/GenBank/DDBJ whole genome shotgun (WGS) entry which is preliminary data.</text>
</comment>
<reference evidence="7 8" key="1">
    <citation type="submission" date="2014-02" db="EMBL/GenBank/DDBJ databases">
        <title>Single nucleus genome sequencing reveals high similarity among nuclei of an endomycorrhizal fungus.</title>
        <authorList>
            <person name="Lin K."/>
            <person name="Geurts R."/>
            <person name="Zhang Z."/>
            <person name="Limpens E."/>
            <person name="Saunders D.G."/>
            <person name="Mu D."/>
            <person name="Pang E."/>
            <person name="Cao H."/>
            <person name="Cha H."/>
            <person name="Lin T."/>
            <person name="Zhou Q."/>
            <person name="Shang Y."/>
            <person name="Li Y."/>
            <person name="Ivanov S."/>
            <person name="Sharma T."/>
            <person name="Velzen R.V."/>
            <person name="Ruijter N.D."/>
            <person name="Aanen D.K."/>
            <person name="Win J."/>
            <person name="Kamoun S."/>
            <person name="Bisseling T."/>
            <person name="Huang S."/>
        </authorList>
    </citation>
    <scope>NUCLEOTIDE SEQUENCE [LARGE SCALE GENOMIC DNA]</scope>
    <source>
        <strain evidence="8">DAOM197198w</strain>
    </source>
</reference>
<keyword evidence="8" id="KW-1185">Reference proteome</keyword>
<dbReference type="GO" id="GO:0004674">
    <property type="term" value="F:protein serine/threonine kinase activity"/>
    <property type="evidence" value="ECO:0007669"/>
    <property type="project" value="TreeGrafter"/>
</dbReference>
<dbReference type="InterPro" id="IPR051681">
    <property type="entry name" value="Ser/Thr_Kinases-Pseudokinases"/>
</dbReference>
<keyword evidence="1" id="KW-0808">Transferase</keyword>
<dbReference type="PROSITE" id="PS50011">
    <property type="entry name" value="PROTEIN_KINASE_DOM"/>
    <property type="match status" value="1"/>
</dbReference>
<gene>
    <name evidence="7" type="ORF">RirG_252370</name>
</gene>
<dbReference type="InterPro" id="IPR011009">
    <property type="entry name" value="Kinase-like_dom_sf"/>
</dbReference>
<sequence length="818" mass="94438">MNNELGDNNNIESDEGKNIKFDPINELDDDEKISTSFTINESDDEKKSSVNNEENEDFIFEKQIIPLSANQVNDESGTSEIRHVKSNGSVPEDDQKFTISYHSAKMKYESGLEYNKKIAIKYEEMIKISKKLKPSIQGNEKQSDIKYEEVIKSNASGAYPTRLIQDKNNIVEYEGVVKNNNKKLVDNNDVIKENEESEKNLRETHQSIFVGSDFKVISKRLDELRPDSADSVKLDDDKKISVNNTTINGSNNEKILLVNNQKNDESIIEEHITPLSTNQVNNDESGALEIQYVKSNEFFSENKNLDAPINTAFLEKNNFHIKGDINSDQMKYKSGSRYNKKIVTKYEEMTKNNKKLTQTCIIPDRILHGSCVRCHNPLVAKDWCKSCQTGIFKQNFKNWASGNSEVDELIQNSQLEATDSLNYLEWIDHKEIVNIEYITKGGFGKIFKGIWIRGPRLKYSTTERAWDNIPNTTIALKELNNQEDFNQFLAEVRNHRQFLLNTENHVLRCFGITRSPNDNTELAKWLKKDAKDAKERPKLNSYMMVMMWANDGDLFNYIKKTSNDENFTWYKRLKILEELSGALKSIHDKGVIHQDLHCGNILMNDEDIFHFPAIGDLGLCGNYNKTGILIGVKSFIAPEHLKENPEKFTTASDIYSFGIIMWIIGCCKLPYEEFKNDQFGLEYNITVGGLRPKIPKDIPTTYAELMKRCWDDNPEKRPKAFELRNIFSMWEKQYYSNHKEFFIAEKERLHKINNSGLYCNFLENQEIERSKLIHKKGNKSEKRNNALSCKPFDEVSLSTVNFENSNNNNENANLLFLC</sequence>
<dbReference type="Proteomes" id="UP000022910">
    <property type="component" value="Unassembled WGS sequence"/>
</dbReference>
<dbReference type="GO" id="GO:0005524">
    <property type="term" value="F:ATP binding"/>
    <property type="evidence" value="ECO:0007669"/>
    <property type="project" value="UniProtKB-KW"/>
</dbReference>
<dbReference type="HOGENOM" id="CLU_345500_0_0_1"/>
<evidence type="ECO:0000256" key="4">
    <source>
        <dbReference type="ARBA" id="ARBA00022840"/>
    </source>
</evidence>
<name>A0A015JZB2_RHIIW</name>
<dbReference type="PANTHER" id="PTHR44329">
    <property type="entry name" value="SERINE/THREONINE-PROTEIN KINASE TNNI3K-RELATED"/>
    <property type="match status" value="1"/>
</dbReference>
<dbReference type="InterPro" id="IPR000719">
    <property type="entry name" value="Prot_kinase_dom"/>
</dbReference>
<keyword evidence="4" id="KW-0067">ATP-binding</keyword>
<evidence type="ECO:0000313" key="8">
    <source>
        <dbReference type="Proteomes" id="UP000022910"/>
    </source>
</evidence>
<dbReference type="Pfam" id="PF07714">
    <property type="entry name" value="PK_Tyr_Ser-Thr"/>
    <property type="match status" value="1"/>
</dbReference>
<keyword evidence="3" id="KW-0418">Kinase</keyword>
<evidence type="ECO:0000256" key="2">
    <source>
        <dbReference type="ARBA" id="ARBA00022741"/>
    </source>
</evidence>
<dbReference type="Gene3D" id="1.10.510.10">
    <property type="entry name" value="Transferase(Phosphotransferase) domain 1"/>
    <property type="match status" value="1"/>
</dbReference>